<dbReference type="OrthoDB" id="695318at2759"/>
<protein>
    <submittedName>
        <fullName evidence="1">Uncharacterized protein</fullName>
    </submittedName>
</protein>
<dbReference type="EMBL" id="CAJGYO010000006">
    <property type="protein sequence ID" value="CAD6237845.1"/>
    <property type="molecule type" value="Genomic_DNA"/>
</dbReference>
<gene>
    <name evidence="1" type="ORF">NCGR_LOCUS25253</name>
</gene>
<evidence type="ECO:0000313" key="1">
    <source>
        <dbReference type="EMBL" id="CAD6237845.1"/>
    </source>
</evidence>
<dbReference type="Proteomes" id="UP000604825">
    <property type="component" value="Unassembled WGS sequence"/>
</dbReference>
<keyword evidence="2" id="KW-1185">Reference proteome</keyword>
<dbReference type="AlphaFoldDB" id="A0A811PEL0"/>
<reference evidence="1" key="1">
    <citation type="submission" date="2020-10" db="EMBL/GenBank/DDBJ databases">
        <authorList>
            <person name="Han B."/>
            <person name="Lu T."/>
            <person name="Zhao Q."/>
            <person name="Huang X."/>
            <person name="Zhao Y."/>
        </authorList>
    </citation>
    <scope>NUCLEOTIDE SEQUENCE</scope>
</reference>
<organism evidence="1 2">
    <name type="scientific">Miscanthus lutarioriparius</name>
    <dbReference type="NCBI Taxonomy" id="422564"/>
    <lineage>
        <taxon>Eukaryota</taxon>
        <taxon>Viridiplantae</taxon>
        <taxon>Streptophyta</taxon>
        <taxon>Embryophyta</taxon>
        <taxon>Tracheophyta</taxon>
        <taxon>Spermatophyta</taxon>
        <taxon>Magnoliopsida</taxon>
        <taxon>Liliopsida</taxon>
        <taxon>Poales</taxon>
        <taxon>Poaceae</taxon>
        <taxon>PACMAD clade</taxon>
        <taxon>Panicoideae</taxon>
        <taxon>Andropogonodae</taxon>
        <taxon>Andropogoneae</taxon>
        <taxon>Saccharinae</taxon>
        <taxon>Miscanthus</taxon>
    </lineage>
</organism>
<name>A0A811PEL0_9POAL</name>
<evidence type="ECO:0000313" key="2">
    <source>
        <dbReference type="Proteomes" id="UP000604825"/>
    </source>
</evidence>
<accession>A0A811PEL0</accession>
<comment type="caution">
    <text evidence="1">The sequence shown here is derived from an EMBL/GenBank/DDBJ whole genome shotgun (WGS) entry which is preliminary data.</text>
</comment>
<sequence length="85" mass="9755">MVVRDKEQFMGWAKSHPRAVALYGKPFVNFDKLFEVYASDLAKGVKAKDLGDQFEMHEELSLGNVTEATHQFKMQLTPIQTIIPW</sequence>
<proteinExistence type="predicted"/>